<keyword evidence="5" id="KW-0998">Cell outer membrane</keyword>
<dbReference type="InterPro" id="IPR010583">
    <property type="entry name" value="MipA"/>
</dbReference>
<proteinExistence type="inferred from homology"/>
<reference evidence="7 8" key="1">
    <citation type="submission" date="2017-11" db="EMBL/GenBank/DDBJ databases">
        <authorList>
            <person name="Han C.G."/>
        </authorList>
    </citation>
    <scope>NUCLEOTIDE SEQUENCE [LARGE SCALE GENOMIC DNA]</scope>
    <source>
        <strain evidence="8">ATCC 43555</strain>
    </source>
</reference>
<evidence type="ECO:0000313" key="7">
    <source>
        <dbReference type="EMBL" id="SOU41543.1"/>
    </source>
</evidence>
<dbReference type="PANTHER" id="PTHR38776">
    <property type="entry name" value="MLTA-INTERACTING PROTEIN-RELATED"/>
    <property type="match status" value="1"/>
</dbReference>
<protein>
    <submittedName>
        <fullName evidence="7">Structural protein MipA</fullName>
    </submittedName>
</protein>
<feature type="signal peptide" evidence="6">
    <location>
        <begin position="1"/>
        <end position="24"/>
    </location>
</feature>
<evidence type="ECO:0000256" key="6">
    <source>
        <dbReference type="SAM" id="SignalP"/>
    </source>
</evidence>
<evidence type="ECO:0000256" key="5">
    <source>
        <dbReference type="ARBA" id="ARBA00023237"/>
    </source>
</evidence>
<keyword evidence="4" id="KW-0472">Membrane</keyword>
<gene>
    <name evidence="7" type="ORF">PCAR9_A30727</name>
</gene>
<evidence type="ECO:0000313" key="8">
    <source>
        <dbReference type="Proteomes" id="UP000238288"/>
    </source>
</evidence>
<dbReference type="GO" id="GO:0009279">
    <property type="term" value="C:cell outer membrane"/>
    <property type="evidence" value="ECO:0007669"/>
    <property type="project" value="UniProtKB-SubCell"/>
</dbReference>
<dbReference type="PANTHER" id="PTHR38776:SF1">
    <property type="entry name" value="MLTA-INTERACTING PROTEIN-RELATED"/>
    <property type="match status" value="1"/>
</dbReference>
<comment type="subcellular location">
    <subcellularLocation>
        <location evidence="1">Cell outer membrane</location>
    </subcellularLocation>
</comment>
<feature type="chain" id="PRO_5014350843" evidence="6">
    <location>
        <begin position="25"/>
        <end position="290"/>
    </location>
</feature>
<evidence type="ECO:0000256" key="1">
    <source>
        <dbReference type="ARBA" id="ARBA00004442"/>
    </source>
</evidence>
<dbReference type="Pfam" id="PF06629">
    <property type="entry name" value="MipA"/>
    <property type="match status" value="1"/>
</dbReference>
<dbReference type="Proteomes" id="UP000238288">
    <property type="component" value="Chromosome PCAR9a"/>
</dbReference>
<dbReference type="GO" id="GO:0009252">
    <property type="term" value="P:peptidoglycan biosynthetic process"/>
    <property type="evidence" value="ECO:0007669"/>
    <property type="project" value="TreeGrafter"/>
</dbReference>
<evidence type="ECO:0000256" key="3">
    <source>
        <dbReference type="ARBA" id="ARBA00022729"/>
    </source>
</evidence>
<name>A0A2K4XB59_PSEVC</name>
<dbReference type="PROSITE" id="PS51257">
    <property type="entry name" value="PROKAR_LIPOPROTEIN"/>
    <property type="match status" value="1"/>
</dbReference>
<sequence>MRNSFSLITALCFSLLFSCFSVRATQDSNHADEFTEQSISINQWHLSLSAGVGVITNPLHGGDNIPLVVIPQVAFYAKQWFFDNGRLGYSFLQTPKHHLNLVTELNTESRFFIDWHPKNIFTLQSSAFNTQQVIEDESEARSVNINTLHKRQLALDAGLAYHYVNEEHVFSVQALHDVTDVYSGVRGALQWQYHTLFGQLKIKPTLGINYKSSELNNYFYGLKDGETQFGKIDVGSSWQPYAKIDARWPLSKADSLRFHIAYYDYSAMDGSPLFERTYSMTAFIGFDRTF</sequence>
<evidence type="ECO:0000256" key="2">
    <source>
        <dbReference type="ARBA" id="ARBA00005722"/>
    </source>
</evidence>
<comment type="similarity">
    <text evidence="2">Belongs to the MipA/OmpV family.</text>
</comment>
<dbReference type="EMBL" id="LT965928">
    <property type="protein sequence ID" value="SOU41543.1"/>
    <property type="molecule type" value="Genomic_DNA"/>
</dbReference>
<accession>A0A2K4XB59</accession>
<keyword evidence="3 6" id="KW-0732">Signal</keyword>
<evidence type="ECO:0000256" key="4">
    <source>
        <dbReference type="ARBA" id="ARBA00023136"/>
    </source>
</evidence>
<organism evidence="7 8">
    <name type="scientific">Pseudoalteromonas carrageenovora IAM 12662</name>
    <dbReference type="NCBI Taxonomy" id="1314868"/>
    <lineage>
        <taxon>Bacteria</taxon>
        <taxon>Pseudomonadati</taxon>
        <taxon>Pseudomonadota</taxon>
        <taxon>Gammaproteobacteria</taxon>
        <taxon>Alteromonadales</taxon>
        <taxon>Pseudoalteromonadaceae</taxon>
        <taxon>Pseudoalteromonas</taxon>
    </lineage>
</organism>
<dbReference type="AlphaFoldDB" id="A0A2K4XB59"/>